<feature type="region of interest" description="Disordered" evidence="1">
    <location>
        <begin position="528"/>
        <end position="615"/>
    </location>
</feature>
<gene>
    <name evidence="2" type="ORF">Esi_0003_0321</name>
</gene>
<protein>
    <submittedName>
        <fullName evidence="2">Uncharacterized protein</fullName>
    </submittedName>
</protein>
<feature type="compositionally biased region" description="Basic residues" evidence="1">
    <location>
        <begin position="549"/>
        <end position="559"/>
    </location>
</feature>
<dbReference type="InParanoid" id="D7FW92"/>
<keyword evidence="3" id="KW-1185">Reference proteome</keyword>
<dbReference type="EMBL" id="FN649727">
    <property type="protein sequence ID" value="CBJ25612.1"/>
    <property type="molecule type" value="Genomic_DNA"/>
</dbReference>
<feature type="compositionally biased region" description="Acidic residues" evidence="1">
    <location>
        <begin position="689"/>
        <end position="702"/>
    </location>
</feature>
<feature type="compositionally biased region" description="Basic and acidic residues" evidence="1">
    <location>
        <begin position="703"/>
        <end position="723"/>
    </location>
</feature>
<organism evidence="2 3">
    <name type="scientific">Ectocarpus siliculosus</name>
    <name type="common">Brown alga</name>
    <name type="synonym">Conferva siliculosa</name>
    <dbReference type="NCBI Taxonomy" id="2880"/>
    <lineage>
        <taxon>Eukaryota</taxon>
        <taxon>Sar</taxon>
        <taxon>Stramenopiles</taxon>
        <taxon>Ochrophyta</taxon>
        <taxon>PX clade</taxon>
        <taxon>Phaeophyceae</taxon>
        <taxon>Ectocarpales</taxon>
        <taxon>Ectocarpaceae</taxon>
        <taxon>Ectocarpus</taxon>
    </lineage>
</organism>
<feature type="region of interest" description="Disordered" evidence="1">
    <location>
        <begin position="329"/>
        <end position="364"/>
    </location>
</feature>
<reference evidence="2 3" key="1">
    <citation type="journal article" date="2010" name="Nature">
        <title>The Ectocarpus genome and the independent evolution of multicellularity in brown algae.</title>
        <authorList>
            <person name="Cock J.M."/>
            <person name="Sterck L."/>
            <person name="Rouze P."/>
            <person name="Scornet D."/>
            <person name="Allen A.E."/>
            <person name="Amoutzias G."/>
            <person name="Anthouard V."/>
            <person name="Artiguenave F."/>
            <person name="Aury J.M."/>
            <person name="Badger J.H."/>
            <person name="Beszteri B."/>
            <person name="Billiau K."/>
            <person name="Bonnet E."/>
            <person name="Bothwell J.H."/>
            <person name="Bowler C."/>
            <person name="Boyen C."/>
            <person name="Brownlee C."/>
            <person name="Carrano C.J."/>
            <person name="Charrier B."/>
            <person name="Cho G.Y."/>
            <person name="Coelho S.M."/>
            <person name="Collen J."/>
            <person name="Corre E."/>
            <person name="Da Silva C."/>
            <person name="Delage L."/>
            <person name="Delaroque N."/>
            <person name="Dittami S.M."/>
            <person name="Doulbeau S."/>
            <person name="Elias M."/>
            <person name="Farnham G."/>
            <person name="Gachon C.M."/>
            <person name="Gschloessl B."/>
            <person name="Heesch S."/>
            <person name="Jabbari K."/>
            <person name="Jubin C."/>
            <person name="Kawai H."/>
            <person name="Kimura K."/>
            <person name="Kloareg B."/>
            <person name="Kupper F.C."/>
            <person name="Lang D."/>
            <person name="Le Bail A."/>
            <person name="Leblanc C."/>
            <person name="Lerouge P."/>
            <person name="Lohr M."/>
            <person name="Lopez P.J."/>
            <person name="Martens C."/>
            <person name="Maumus F."/>
            <person name="Michel G."/>
            <person name="Miranda-Saavedra D."/>
            <person name="Morales J."/>
            <person name="Moreau H."/>
            <person name="Motomura T."/>
            <person name="Nagasato C."/>
            <person name="Napoli C.A."/>
            <person name="Nelson D.R."/>
            <person name="Nyvall-Collen P."/>
            <person name="Peters A.F."/>
            <person name="Pommier C."/>
            <person name="Potin P."/>
            <person name="Poulain J."/>
            <person name="Quesneville H."/>
            <person name="Read B."/>
            <person name="Rensing S.A."/>
            <person name="Ritter A."/>
            <person name="Rousvoal S."/>
            <person name="Samanta M."/>
            <person name="Samson G."/>
            <person name="Schroeder D.C."/>
            <person name="Segurens B."/>
            <person name="Strittmatter M."/>
            <person name="Tonon T."/>
            <person name="Tregear J.W."/>
            <person name="Valentin K."/>
            <person name="von Dassow P."/>
            <person name="Yamagishi T."/>
            <person name="Van de Peer Y."/>
            <person name="Wincker P."/>
        </authorList>
    </citation>
    <scope>NUCLEOTIDE SEQUENCE [LARGE SCALE GENOMIC DNA]</scope>
    <source>
        <strain evidence="3">Ec32 / CCAP1310/4</strain>
    </source>
</reference>
<evidence type="ECO:0000313" key="2">
    <source>
        <dbReference type="EMBL" id="CBJ25612.1"/>
    </source>
</evidence>
<feature type="compositionally biased region" description="Basic and acidic residues" evidence="1">
    <location>
        <begin position="604"/>
        <end position="615"/>
    </location>
</feature>
<dbReference type="Proteomes" id="UP000002630">
    <property type="component" value="Linkage Group LG02"/>
</dbReference>
<evidence type="ECO:0000313" key="3">
    <source>
        <dbReference type="Proteomes" id="UP000002630"/>
    </source>
</evidence>
<name>D7FW92_ECTSI</name>
<feature type="region of interest" description="Disordered" evidence="1">
    <location>
        <begin position="678"/>
        <end position="761"/>
    </location>
</feature>
<dbReference type="EMBL" id="FN648486">
    <property type="protein sequence ID" value="CBJ25612.1"/>
    <property type="molecule type" value="Genomic_DNA"/>
</dbReference>
<dbReference type="OrthoDB" id="10586269at2759"/>
<evidence type="ECO:0000256" key="1">
    <source>
        <dbReference type="SAM" id="MobiDB-lite"/>
    </source>
</evidence>
<feature type="compositionally biased region" description="Gly residues" evidence="1">
    <location>
        <begin position="733"/>
        <end position="745"/>
    </location>
</feature>
<feature type="region of interest" description="Disordered" evidence="1">
    <location>
        <begin position="215"/>
        <end position="241"/>
    </location>
</feature>
<accession>D7FW92</accession>
<feature type="compositionally biased region" description="Low complexity" evidence="1">
    <location>
        <begin position="345"/>
        <end position="358"/>
    </location>
</feature>
<sequence length="761" mass="80990">MATLVVSICHHDGRSTRTEKLRLLAERNDAQEMALLLGALFEIPSHERVVGLASVTGSCGVIPLSASCRYPNLIFREEERLGRVFRIVTKDAASEDEVLFPISALTPPPSPGLSRLPPTWASSPPELRVNTAETVAIPELVSTGALTRQQGVLVVERLRAEDPVVFAACRVAGAAGVSLGSSTPAGERRREWSGEAKRSFASMVKVVLGGKVGRGDGGSSVGEADGGMPRRGGKGRGRRRAWAEEEEEQQLCRRSQEVPESFQVDALALADVALVTGKISKQAYVRALHKVVTLDSSLVSAYLGERKQGRQEDGEGMLEAVVRAFGPEQQGRTADNDDPRQQPRAAAAVGGVKAAGAATTDGSLGQGRMAAEDLVAREAELRDDFLRQALSLIEEGGAGLSAQHRAVVEKAISVGHPWVSAIYDECKETGDVRGLMGEAGNPAFHMVVGQLCRVVAGCSQLLRLRGVIGEREERTLKTMSNRGSPVLLAAVEAYGANQDLEDLLDTLQTAAEIELSLTAAAPPTATAAAAAAAAVPETRRADPPQQRRALPHQHQHQHQHQQPSGVGAGGGRGRGRGGLDLGCGSGVSRDGGGRAQASVGVSSDEGKEPSGDRRLRQDVSQLVAVMAKQGMLTDRQRLFLLAQVGRRITRTTREKHAQYLATGNSKELYTVLMALSMPPPRNKKKAWDEESGEEESEEEEEEERHGDKKREREMKMEKDKDGNGKTSGPGDKAVGGGVVGQGASEGGEPQQAFEACDAPEL</sequence>
<feature type="compositionally biased region" description="Basic residues" evidence="1">
    <location>
        <begin position="231"/>
        <end position="240"/>
    </location>
</feature>
<proteinExistence type="predicted"/>
<feature type="compositionally biased region" description="Gly residues" evidence="1">
    <location>
        <begin position="566"/>
        <end position="594"/>
    </location>
</feature>
<dbReference type="AlphaFoldDB" id="D7FW92"/>